<dbReference type="EMBL" id="QNRX01000007">
    <property type="protein sequence ID" value="RBP65408.1"/>
    <property type="molecule type" value="Genomic_DNA"/>
</dbReference>
<dbReference type="Proteomes" id="UP000253490">
    <property type="component" value="Unassembled WGS sequence"/>
</dbReference>
<accession>A0A366I864</accession>
<reference evidence="1 2" key="1">
    <citation type="submission" date="2018-06" db="EMBL/GenBank/DDBJ databases">
        <title>Genomic Encyclopedia of Type Strains, Phase IV (KMG-IV): sequencing the most valuable type-strain genomes for metagenomic binning, comparative biology and taxonomic classification.</title>
        <authorList>
            <person name="Goeker M."/>
        </authorList>
    </citation>
    <scope>NUCLEOTIDE SEQUENCE [LARGE SCALE GENOMIC DNA]</scope>
    <source>
        <strain evidence="1 2">DSM 22112</strain>
    </source>
</reference>
<dbReference type="AlphaFoldDB" id="A0A366I864"/>
<sequence>MEKKELICIVCPKGCHLEVAQENEGFNVTGNQCKRGPVYAQKELTEPTRVLTTTVKIKNGILNRIPVVTEGEILKESLEDAMQILNKIELEAPVKSNQVVIKDLLGSGVNVVVSRSMDAI</sequence>
<proteinExistence type="predicted"/>
<protein>
    <submittedName>
        <fullName evidence="1">CxxC motif-containing protein</fullName>
    </submittedName>
</protein>
<dbReference type="InterPro" id="IPR036593">
    <property type="entry name" value="CPE0013-like_sf"/>
</dbReference>
<comment type="caution">
    <text evidence="1">The sequence shown here is derived from an EMBL/GenBank/DDBJ whole genome shotgun (WGS) entry which is preliminary data.</text>
</comment>
<name>A0A366I864_9FIRM</name>
<keyword evidence="2" id="KW-1185">Reference proteome</keyword>
<organism evidence="1 2">
    <name type="scientific">Alkalibaculum bacchi</name>
    <dbReference type="NCBI Taxonomy" id="645887"/>
    <lineage>
        <taxon>Bacteria</taxon>
        <taxon>Bacillati</taxon>
        <taxon>Bacillota</taxon>
        <taxon>Clostridia</taxon>
        <taxon>Eubacteriales</taxon>
        <taxon>Eubacteriaceae</taxon>
        <taxon>Alkalibaculum</taxon>
    </lineage>
</organism>
<dbReference type="PANTHER" id="PTHR39450:SF1">
    <property type="entry name" value="DUF1667 DOMAIN-CONTAINING PROTEIN"/>
    <property type="match status" value="1"/>
</dbReference>
<dbReference type="RefSeq" id="WP_113920521.1">
    <property type="nucleotide sequence ID" value="NZ_QNRX01000007.1"/>
</dbReference>
<evidence type="ECO:0000313" key="1">
    <source>
        <dbReference type="EMBL" id="RBP65408.1"/>
    </source>
</evidence>
<dbReference type="InterPro" id="IPR012460">
    <property type="entry name" value="DUF1667"/>
</dbReference>
<dbReference type="Gene3D" id="3.10.530.10">
    <property type="entry name" value="CPE0013-like"/>
    <property type="match status" value="1"/>
</dbReference>
<dbReference type="OrthoDB" id="9811531at2"/>
<dbReference type="SUPFAM" id="SSF160148">
    <property type="entry name" value="CPE0013-like"/>
    <property type="match status" value="1"/>
</dbReference>
<evidence type="ECO:0000313" key="2">
    <source>
        <dbReference type="Proteomes" id="UP000253490"/>
    </source>
</evidence>
<gene>
    <name evidence="1" type="ORF">DES36_107150</name>
</gene>
<dbReference type="Pfam" id="PF07892">
    <property type="entry name" value="DUF1667"/>
    <property type="match status" value="1"/>
</dbReference>
<dbReference type="PANTHER" id="PTHR39450">
    <property type="entry name" value="MOLYBDOPTERIN OXIDOREDUCTASE, 4FE-4S CLUSTER-BINDING SUBUNIT"/>
    <property type="match status" value="1"/>
</dbReference>